<dbReference type="GO" id="GO:0005524">
    <property type="term" value="F:ATP binding"/>
    <property type="evidence" value="ECO:0007669"/>
    <property type="project" value="UniProtKB-KW"/>
</dbReference>
<dbReference type="Proteomes" id="UP000000674">
    <property type="component" value="Chromosome"/>
</dbReference>
<dbReference type="KEGG" id="mtp:Mthe_0716"/>
<dbReference type="AlphaFoldDB" id="A0B732"/>
<evidence type="ECO:0000313" key="4">
    <source>
        <dbReference type="EMBL" id="ABK14506.1"/>
    </source>
</evidence>
<dbReference type="PROSITE" id="PS00675">
    <property type="entry name" value="SIGMA54_INTERACT_1"/>
    <property type="match status" value="1"/>
</dbReference>
<dbReference type="InterPro" id="IPR025662">
    <property type="entry name" value="Sigma_54_int_dom_ATP-bd_1"/>
</dbReference>
<dbReference type="Pfam" id="PF06745">
    <property type="entry name" value="ATPase"/>
    <property type="match status" value="1"/>
</dbReference>
<keyword evidence="1" id="KW-0547">Nucleotide-binding</keyword>
<dbReference type="HOGENOM" id="CLU_023669_2_0_2"/>
<accession>A0B732</accession>
<name>A0B732_METTP</name>
<keyword evidence="2" id="KW-0067">ATP-binding</keyword>
<dbReference type="EMBL" id="CP000477">
    <property type="protein sequence ID" value="ABK14506.1"/>
    <property type="molecule type" value="Genomic_DNA"/>
</dbReference>
<dbReference type="Gene3D" id="3.40.50.300">
    <property type="entry name" value="P-loop containing nucleotide triphosphate hydrolases"/>
    <property type="match status" value="1"/>
</dbReference>
<dbReference type="OrthoDB" id="27015at2157"/>
<proteinExistence type="predicted"/>
<dbReference type="InterPro" id="IPR014774">
    <property type="entry name" value="KaiC-like_dom"/>
</dbReference>
<organism evidence="4 5">
    <name type="scientific">Methanothrix thermoacetophila (strain DSM 6194 / JCM 14653 / NBRC 101360 / PT)</name>
    <name type="common">Methanosaeta thermophila</name>
    <dbReference type="NCBI Taxonomy" id="349307"/>
    <lineage>
        <taxon>Archaea</taxon>
        <taxon>Methanobacteriati</taxon>
        <taxon>Methanobacteriota</taxon>
        <taxon>Stenosarchaea group</taxon>
        <taxon>Methanomicrobia</taxon>
        <taxon>Methanotrichales</taxon>
        <taxon>Methanotrichaceae</taxon>
        <taxon>Methanothrix</taxon>
    </lineage>
</organism>
<sequence length="208" mass="23463">MLEGGIPVPSSVLISGETGSGKTTLCMQYLFKGAELGERGIYFMALSEPAELMLRFISTYEFVDHRHFGTLIRYIDLGEVIEKGDEDEILELMDREVRSFMPRRIVIDSLPFIRTVLKDGYNRFLFRLGAIMKSWDSAVLITAESRSSTPYPQDIACITDGVIILYNMEIGRTRRRSLEILKMMGTSHRAGKHALDITSKGITVYPGL</sequence>
<evidence type="ECO:0000313" key="5">
    <source>
        <dbReference type="Proteomes" id="UP000000674"/>
    </source>
</evidence>
<dbReference type="SUPFAM" id="SSF52540">
    <property type="entry name" value="P-loop containing nucleoside triphosphate hydrolases"/>
    <property type="match status" value="1"/>
</dbReference>
<dbReference type="PROSITE" id="PS51146">
    <property type="entry name" value="KAIC"/>
    <property type="match status" value="1"/>
</dbReference>
<dbReference type="InterPro" id="IPR010624">
    <property type="entry name" value="KaiC_dom"/>
</dbReference>
<gene>
    <name evidence="4" type="ordered locus">Mthe_0716</name>
</gene>
<keyword evidence="5" id="KW-1185">Reference proteome</keyword>
<dbReference type="STRING" id="349307.Mthe_0716"/>
<reference evidence="4 5" key="1">
    <citation type="submission" date="2006-10" db="EMBL/GenBank/DDBJ databases">
        <title>Complete sequence of Methanosaeta thermophila PT.</title>
        <authorList>
            <consortium name="US DOE Joint Genome Institute"/>
            <person name="Copeland A."/>
            <person name="Lucas S."/>
            <person name="Lapidus A."/>
            <person name="Barry K."/>
            <person name="Detter J.C."/>
            <person name="Glavina del Rio T."/>
            <person name="Hammon N."/>
            <person name="Israni S."/>
            <person name="Pitluck S."/>
            <person name="Chain P."/>
            <person name="Malfatti S."/>
            <person name="Shin M."/>
            <person name="Vergez L."/>
            <person name="Schmutz J."/>
            <person name="Larimer F."/>
            <person name="Land M."/>
            <person name="Hauser L."/>
            <person name="Kyrpides N."/>
            <person name="Kim E."/>
            <person name="Smith K.S."/>
            <person name="Ingram-Smith C."/>
            <person name="Richardson P."/>
        </authorList>
    </citation>
    <scope>NUCLEOTIDE SEQUENCE [LARGE SCALE GENOMIC DNA]</scope>
    <source>
        <strain evidence="5">DSM 6194 / JCM 14653 / NBRC 101360 / PT</strain>
    </source>
</reference>
<evidence type="ECO:0000256" key="1">
    <source>
        <dbReference type="ARBA" id="ARBA00022741"/>
    </source>
</evidence>
<feature type="domain" description="KaiC" evidence="3">
    <location>
        <begin position="1"/>
        <end position="208"/>
    </location>
</feature>
<dbReference type="PANTHER" id="PTHR43637">
    <property type="entry name" value="UPF0273 PROTEIN TM_0370"/>
    <property type="match status" value="1"/>
</dbReference>
<evidence type="ECO:0000259" key="3">
    <source>
        <dbReference type="PROSITE" id="PS51146"/>
    </source>
</evidence>
<protein>
    <submittedName>
        <fullName evidence="4">KaiC</fullName>
    </submittedName>
</protein>
<evidence type="ECO:0000256" key="2">
    <source>
        <dbReference type="ARBA" id="ARBA00022840"/>
    </source>
</evidence>
<dbReference type="InterPro" id="IPR027417">
    <property type="entry name" value="P-loop_NTPase"/>
</dbReference>